<keyword evidence="4" id="KW-1185">Reference proteome</keyword>
<accession>A0A7X5ZUN3</accession>
<feature type="transmembrane region" description="Helical" evidence="2">
    <location>
        <begin position="49"/>
        <end position="73"/>
    </location>
</feature>
<dbReference type="Proteomes" id="UP000564677">
    <property type="component" value="Unassembled WGS sequence"/>
</dbReference>
<evidence type="ECO:0000256" key="1">
    <source>
        <dbReference type="SAM" id="MobiDB-lite"/>
    </source>
</evidence>
<evidence type="ECO:0000313" key="4">
    <source>
        <dbReference type="Proteomes" id="UP000564677"/>
    </source>
</evidence>
<evidence type="ECO:0000256" key="2">
    <source>
        <dbReference type="SAM" id="Phobius"/>
    </source>
</evidence>
<reference evidence="3 4" key="1">
    <citation type="submission" date="2020-03" db="EMBL/GenBank/DDBJ databases">
        <title>Genomic Encyclopedia of Type Strains, Phase IV (KMG-IV): sequencing the most valuable type-strain genomes for metagenomic binning, comparative biology and taxonomic classification.</title>
        <authorList>
            <person name="Goeker M."/>
        </authorList>
    </citation>
    <scope>NUCLEOTIDE SEQUENCE [LARGE SCALE GENOMIC DNA]</scope>
    <source>
        <strain evidence="3 4">DSM 4733</strain>
    </source>
</reference>
<comment type="caution">
    <text evidence="3">The sequence shown here is derived from an EMBL/GenBank/DDBJ whole genome shotgun (WGS) entry which is preliminary data.</text>
</comment>
<dbReference type="AlphaFoldDB" id="A0A7X5ZUN3"/>
<feature type="transmembrane region" description="Helical" evidence="2">
    <location>
        <begin position="12"/>
        <end position="29"/>
    </location>
</feature>
<evidence type="ECO:0000313" key="3">
    <source>
        <dbReference type="EMBL" id="NIJ64257.1"/>
    </source>
</evidence>
<name>A0A7X5ZUN3_9SPHN</name>
<organism evidence="3 4">
    <name type="scientific">Sphingomonas leidyi</name>
    <dbReference type="NCBI Taxonomy" id="68569"/>
    <lineage>
        <taxon>Bacteria</taxon>
        <taxon>Pseudomonadati</taxon>
        <taxon>Pseudomonadota</taxon>
        <taxon>Alphaproteobacteria</taxon>
        <taxon>Sphingomonadales</taxon>
        <taxon>Sphingomonadaceae</taxon>
        <taxon>Sphingomonas</taxon>
    </lineage>
</organism>
<dbReference type="RefSeq" id="WP_167298643.1">
    <property type="nucleotide sequence ID" value="NZ_JAASQV010000001.1"/>
</dbReference>
<proteinExistence type="predicted"/>
<dbReference type="EMBL" id="JAASQV010000001">
    <property type="protein sequence ID" value="NIJ64257.1"/>
    <property type="molecule type" value="Genomic_DNA"/>
</dbReference>
<keyword evidence="2" id="KW-0812">Transmembrane</keyword>
<feature type="region of interest" description="Disordered" evidence="1">
    <location>
        <begin position="84"/>
        <end position="110"/>
    </location>
</feature>
<keyword evidence="2" id="KW-1133">Transmembrane helix</keyword>
<gene>
    <name evidence="3" type="ORF">FHR20_001188</name>
</gene>
<keyword evidence="2" id="KW-0472">Membrane</keyword>
<sequence length="128" mass="14182">MDDWHHDWKTDIGLRLCGATSCGISYLAIHSLMALRFADGHLPQGALPFFLAAVGFLCASGGAVLLGLGHHIFDQVEISERWRTKPRAESHSAKLMGKADPKGPDDEHSSRFVINQDNTRVFDLVRRT</sequence>
<protein>
    <submittedName>
        <fullName evidence="3">Uncharacterized protein</fullName>
    </submittedName>
</protein>